<gene>
    <name evidence="5" type="ORF">LGQ90_03175</name>
</gene>
<dbReference type="Gene3D" id="3.40.1350.10">
    <property type="match status" value="1"/>
</dbReference>
<comment type="caution">
    <text evidence="5">The sequence shown here is derived from an EMBL/GenBank/DDBJ whole genome shotgun (WGS) entry which is preliminary data.</text>
</comment>
<dbReference type="PROSITE" id="PS51161">
    <property type="entry name" value="ATP_CONE"/>
    <property type="match status" value="1"/>
</dbReference>
<dbReference type="InterPro" id="IPR011856">
    <property type="entry name" value="tRNA_endonuc-like_dom_sf"/>
</dbReference>
<evidence type="ECO:0000256" key="3">
    <source>
        <dbReference type="PROSITE-ProRule" id="PRU00492"/>
    </source>
</evidence>
<dbReference type="GO" id="GO:0009307">
    <property type="term" value="P:DNA restriction-modification system"/>
    <property type="evidence" value="ECO:0007669"/>
    <property type="project" value="InterPro"/>
</dbReference>
<keyword evidence="1 3" id="KW-0547">Nucleotide-binding</keyword>
<sequence length="280" mass="32432">MKRKILKSSGEKVFFSPTKLNNSLLRSGVNRKTANWVLKEISNELYPGITTKQIYNRAFSMLKKSGECYASRYSLKKAIYEMGPSGFPFERFIAEIMKRDGYQVKIGELIEGKCVSHEVDVVAIKDRKRHLVECKFHNEEGRNCDVKIPLYIHSRFQDIHMSGKNYEEKEGQGWVVTNTRFTEDALQYGRCMGLYLLSWDYPENASLKKRIDSLKLYPVTVSTLLSMEEKQFLLGRDVVLASHLLSQPHYLDHLGISEERRRKVLNEFKSICNSKSNEKA</sequence>
<dbReference type="GO" id="GO:0016787">
    <property type="term" value="F:hydrolase activity"/>
    <property type="evidence" value="ECO:0007669"/>
    <property type="project" value="UniProtKB-KW"/>
</dbReference>
<keyword evidence="2 3" id="KW-0067">ATP-binding</keyword>
<evidence type="ECO:0000313" key="6">
    <source>
        <dbReference type="Proteomes" id="UP001139414"/>
    </source>
</evidence>
<dbReference type="InterPro" id="IPR007560">
    <property type="entry name" value="Restrct_endonuc_IV_Mrr"/>
</dbReference>
<dbReference type="InterPro" id="IPR011335">
    <property type="entry name" value="Restrct_endonuc-II-like"/>
</dbReference>
<dbReference type="GO" id="GO:0005524">
    <property type="term" value="F:ATP binding"/>
    <property type="evidence" value="ECO:0007669"/>
    <property type="project" value="UniProtKB-UniRule"/>
</dbReference>
<dbReference type="EC" id="3.1.21.-" evidence="5"/>
<dbReference type="SUPFAM" id="SSF52980">
    <property type="entry name" value="Restriction endonuclease-like"/>
    <property type="match status" value="1"/>
</dbReference>
<dbReference type="Pfam" id="PF04471">
    <property type="entry name" value="Mrr_cat"/>
    <property type="match status" value="1"/>
</dbReference>
<organism evidence="5 6">
    <name type="scientific">Christiangramia sediminis</name>
    <dbReference type="NCBI Taxonomy" id="2881336"/>
    <lineage>
        <taxon>Bacteria</taxon>
        <taxon>Pseudomonadati</taxon>
        <taxon>Bacteroidota</taxon>
        <taxon>Flavobacteriia</taxon>
        <taxon>Flavobacteriales</taxon>
        <taxon>Flavobacteriaceae</taxon>
        <taxon>Christiangramia</taxon>
    </lineage>
</organism>
<keyword evidence="5" id="KW-0255">Endonuclease</keyword>
<reference evidence="5" key="1">
    <citation type="submission" date="2021-10" db="EMBL/GenBank/DDBJ databases">
        <title>Gramella sp. ASW11-100T, isolated from marine sediment.</title>
        <authorList>
            <person name="Xia C."/>
        </authorList>
    </citation>
    <scope>NUCLEOTIDE SEQUENCE</scope>
    <source>
        <strain evidence="5">ASW11-100</strain>
    </source>
</reference>
<keyword evidence="5" id="KW-0378">Hydrolase</keyword>
<dbReference type="InterPro" id="IPR005144">
    <property type="entry name" value="ATP-cone_dom"/>
</dbReference>
<name>A0A9X1LH45_9FLAO</name>
<keyword evidence="6" id="KW-1185">Reference proteome</keyword>
<dbReference type="RefSeq" id="WP_229338035.1">
    <property type="nucleotide sequence ID" value="NZ_JAJBZG010000001.1"/>
</dbReference>
<proteinExistence type="predicted"/>
<evidence type="ECO:0000256" key="1">
    <source>
        <dbReference type="ARBA" id="ARBA00022741"/>
    </source>
</evidence>
<evidence type="ECO:0000256" key="2">
    <source>
        <dbReference type="ARBA" id="ARBA00022840"/>
    </source>
</evidence>
<dbReference type="CDD" id="cd22308">
    <property type="entry name" value="Af1548-like"/>
    <property type="match status" value="1"/>
</dbReference>
<keyword evidence="5" id="KW-0540">Nuclease</keyword>
<evidence type="ECO:0000313" key="5">
    <source>
        <dbReference type="EMBL" id="MCB7480257.1"/>
    </source>
</evidence>
<dbReference type="GO" id="GO:0004519">
    <property type="term" value="F:endonuclease activity"/>
    <property type="evidence" value="ECO:0007669"/>
    <property type="project" value="UniProtKB-KW"/>
</dbReference>
<protein>
    <submittedName>
        <fullName evidence="5">Restriction endonuclease</fullName>
        <ecNumber evidence="5">3.1.21.-</ecNumber>
    </submittedName>
</protein>
<dbReference type="EMBL" id="JAJBZG010000001">
    <property type="protein sequence ID" value="MCB7480257.1"/>
    <property type="molecule type" value="Genomic_DNA"/>
</dbReference>
<dbReference type="GO" id="GO:0003677">
    <property type="term" value="F:DNA binding"/>
    <property type="evidence" value="ECO:0007669"/>
    <property type="project" value="InterPro"/>
</dbReference>
<accession>A0A9X1LH45</accession>
<dbReference type="AlphaFoldDB" id="A0A9X1LH45"/>
<feature type="domain" description="ATP-cone" evidence="4">
    <location>
        <begin position="3"/>
        <end position="84"/>
    </location>
</feature>
<evidence type="ECO:0000259" key="4">
    <source>
        <dbReference type="PROSITE" id="PS51161"/>
    </source>
</evidence>
<dbReference type="Proteomes" id="UP001139414">
    <property type="component" value="Unassembled WGS sequence"/>
</dbReference>